<sequence>MLEKFAQKLAESIINGDIFVSNWSPSPNASIKVIGLLSHPCVFLTSGWFQLTFSPGSKKPMHMPLAKMDSEDAASFVSEVFCDIALNAKSRQCQLHGSNYAVPSIVAPVTSHASISTAATSSSKPKSKRESLEDSDSQPSAGTKKSTEGSKRKAPELSPDPEPKSKSVKAVPRPVKGASLANPNKKARKYQAIEFGSDEDED</sequence>
<feature type="region of interest" description="Disordered" evidence="1">
    <location>
        <begin position="116"/>
        <end position="202"/>
    </location>
</feature>
<protein>
    <submittedName>
        <fullName evidence="2">Uncharacterized protein</fullName>
    </submittedName>
</protein>
<dbReference type="EMBL" id="JBBXMP010000001">
    <property type="protein sequence ID" value="KAL0072750.1"/>
    <property type="molecule type" value="Genomic_DNA"/>
</dbReference>
<accession>A0ABR3AFN9</accession>
<proteinExistence type="predicted"/>
<evidence type="ECO:0000313" key="2">
    <source>
        <dbReference type="EMBL" id="KAL0072750.1"/>
    </source>
</evidence>
<organism evidence="2 3">
    <name type="scientific">Marasmius tenuissimus</name>
    <dbReference type="NCBI Taxonomy" id="585030"/>
    <lineage>
        <taxon>Eukaryota</taxon>
        <taxon>Fungi</taxon>
        <taxon>Dikarya</taxon>
        <taxon>Basidiomycota</taxon>
        <taxon>Agaricomycotina</taxon>
        <taxon>Agaricomycetes</taxon>
        <taxon>Agaricomycetidae</taxon>
        <taxon>Agaricales</taxon>
        <taxon>Marasmiineae</taxon>
        <taxon>Marasmiaceae</taxon>
        <taxon>Marasmius</taxon>
    </lineage>
</organism>
<reference evidence="2 3" key="1">
    <citation type="submission" date="2024-05" db="EMBL/GenBank/DDBJ databases">
        <title>A draft genome resource for the thread blight pathogen Marasmius tenuissimus strain MS-2.</title>
        <authorList>
            <person name="Yulfo-Soto G.E."/>
            <person name="Baruah I.K."/>
            <person name="Amoako-Attah I."/>
            <person name="Bukari Y."/>
            <person name="Meinhardt L.W."/>
            <person name="Bailey B.A."/>
            <person name="Cohen S.P."/>
        </authorList>
    </citation>
    <scope>NUCLEOTIDE SEQUENCE [LARGE SCALE GENOMIC DNA]</scope>
    <source>
        <strain evidence="2 3">MS-2</strain>
    </source>
</reference>
<feature type="compositionally biased region" description="Basic and acidic residues" evidence="1">
    <location>
        <begin position="145"/>
        <end position="165"/>
    </location>
</feature>
<comment type="caution">
    <text evidence="2">The sequence shown here is derived from an EMBL/GenBank/DDBJ whole genome shotgun (WGS) entry which is preliminary data.</text>
</comment>
<evidence type="ECO:0000256" key="1">
    <source>
        <dbReference type="SAM" id="MobiDB-lite"/>
    </source>
</evidence>
<evidence type="ECO:0000313" key="3">
    <source>
        <dbReference type="Proteomes" id="UP001437256"/>
    </source>
</evidence>
<name>A0ABR3AFN9_9AGAR</name>
<dbReference type="Proteomes" id="UP001437256">
    <property type="component" value="Unassembled WGS sequence"/>
</dbReference>
<keyword evidence="3" id="KW-1185">Reference proteome</keyword>
<gene>
    <name evidence="2" type="ORF">AAF712_000513</name>
</gene>